<comment type="subcellular location">
    <subcellularLocation>
        <location evidence="1">Secreted</location>
    </subcellularLocation>
</comment>
<proteinExistence type="inferred from homology"/>
<evidence type="ECO:0000313" key="6">
    <source>
        <dbReference type="Proteomes" id="UP000069940"/>
    </source>
</evidence>
<keyword evidence="4" id="KW-0732">Signal</keyword>
<comment type="similarity">
    <text evidence="2">Belongs to the PBP/GOBP family.</text>
</comment>
<name>A0ABM1XSG7_AEDAL</name>
<reference evidence="6" key="1">
    <citation type="journal article" date="2015" name="Proc. Natl. Acad. Sci. U.S.A.">
        <title>Genome sequence of the Asian Tiger mosquito, Aedes albopictus, reveals insights into its biology, genetics, and evolution.</title>
        <authorList>
            <person name="Chen X.G."/>
            <person name="Jiang X."/>
            <person name="Gu J."/>
            <person name="Xu M."/>
            <person name="Wu Y."/>
            <person name="Deng Y."/>
            <person name="Zhang C."/>
            <person name="Bonizzoni M."/>
            <person name="Dermauw W."/>
            <person name="Vontas J."/>
            <person name="Armbruster P."/>
            <person name="Huang X."/>
            <person name="Yang Y."/>
            <person name="Zhang H."/>
            <person name="He W."/>
            <person name="Peng H."/>
            <person name="Liu Y."/>
            <person name="Wu K."/>
            <person name="Chen J."/>
            <person name="Lirakis M."/>
            <person name="Topalis P."/>
            <person name="Van Leeuwen T."/>
            <person name="Hall A.B."/>
            <person name="Jiang X."/>
            <person name="Thorpe C."/>
            <person name="Mueller R.L."/>
            <person name="Sun C."/>
            <person name="Waterhouse R.M."/>
            <person name="Yan G."/>
            <person name="Tu Z.J."/>
            <person name="Fang X."/>
            <person name="James A.A."/>
        </authorList>
    </citation>
    <scope>NUCLEOTIDE SEQUENCE [LARGE SCALE GENOMIC DNA]</scope>
    <source>
        <strain evidence="6">Foshan</strain>
    </source>
</reference>
<feature type="chain" id="PRO_5046412237" description="Short d7 salivary protein" evidence="4">
    <location>
        <begin position="22"/>
        <end position="148"/>
    </location>
</feature>
<dbReference type="Proteomes" id="UP000069940">
    <property type="component" value="Unassembled WGS sequence"/>
</dbReference>
<evidence type="ECO:0008006" key="7">
    <source>
        <dbReference type="Google" id="ProtNLM"/>
    </source>
</evidence>
<evidence type="ECO:0000313" key="5">
    <source>
        <dbReference type="EnsemblMetazoa" id="AALFPA23_002425.P2245"/>
    </source>
</evidence>
<evidence type="ECO:0000256" key="3">
    <source>
        <dbReference type="ARBA" id="ARBA00022525"/>
    </source>
</evidence>
<evidence type="ECO:0000256" key="1">
    <source>
        <dbReference type="ARBA" id="ARBA00004613"/>
    </source>
</evidence>
<sequence>MKLKVYLWVVCVLLAFCMCNAESHFKTCAEKQLSDDKPLQCKIKSLQVDGNMPKVKDYMTCAFEASGWMSKGSNKLDTSKIAEDMTPNGFSIKNNLDEVAKECEEEFGAEISAIDYLACLLINEKTKKEFKMTLMIKEAEFFKQNLCN</sequence>
<organism evidence="5 6">
    <name type="scientific">Aedes albopictus</name>
    <name type="common">Asian tiger mosquito</name>
    <name type="synonym">Stegomyia albopicta</name>
    <dbReference type="NCBI Taxonomy" id="7160"/>
    <lineage>
        <taxon>Eukaryota</taxon>
        <taxon>Metazoa</taxon>
        <taxon>Ecdysozoa</taxon>
        <taxon>Arthropoda</taxon>
        <taxon>Hexapoda</taxon>
        <taxon>Insecta</taxon>
        <taxon>Pterygota</taxon>
        <taxon>Neoptera</taxon>
        <taxon>Endopterygota</taxon>
        <taxon>Diptera</taxon>
        <taxon>Nematocera</taxon>
        <taxon>Culicoidea</taxon>
        <taxon>Culicidae</taxon>
        <taxon>Culicinae</taxon>
        <taxon>Aedini</taxon>
        <taxon>Aedes</taxon>
        <taxon>Stegomyia</taxon>
    </lineage>
</organism>
<dbReference type="SUPFAM" id="SSF47565">
    <property type="entry name" value="Insect pheromone/odorant-binding proteins"/>
    <property type="match status" value="1"/>
</dbReference>
<reference evidence="5" key="2">
    <citation type="submission" date="2025-05" db="UniProtKB">
        <authorList>
            <consortium name="EnsemblMetazoa"/>
        </authorList>
    </citation>
    <scope>IDENTIFICATION</scope>
    <source>
        <strain evidence="5">Foshan</strain>
    </source>
</reference>
<dbReference type="EnsemblMetazoa" id="AALFPA23_002425.R2245">
    <property type="protein sequence ID" value="AALFPA23_002425.P2245"/>
    <property type="gene ID" value="AALFPA23_002425"/>
</dbReference>
<dbReference type="Gene3D" id="1.10.238.20">
    <property type="entry name" value="Pheromone/general odorant binding protein domain"/>
    <property type="match status" value="1"/>
</dbReference>
<accession>A0ABM1XSG7</accession>
<feature type="signal peptide" evidence="4">
    <location>
        <begin position="1"/>
        <end position="21"/>
    </location>
</feature>
<keyword evidence="3" id="KW-0964">Secreted</keyword>
<keyword evidence="6" id="KW-1185">Reference proteome</keyword>
<dbReference type="RefSeq" id="XP_019551658.3">
    <property type="nucleotide sequence ID" value="XM_019696113.3"/>
</dbReference>
<evidence type="ECO:0000256" key="2">
    <source>
        <dbReference type="ARBA" id="ARBA00008098"/>
    </source>
</evidence>
<evidence type="ECO:0000256" key="4">
    <source>
        <dbReference type="SAM" id="SignalP"/>
    </source>
</evidence>
<protein>
    <recommendedName>
        <fullName evidence="7">Short d7 salivary protein</fullName>
    </recommendedName>
</protein>
<dbReference type="InterPro" id="IPR036728">
    <property type="entry name" value="PBP_GOBP_sf"/>
</dbReference>
<dbReference type="GeneID" id="109421606"/>